<dbReference type="AlphaFoldDB" id="A0A1I0PT03"/>
<dbReference type="InterPro" id="IPR036249">
    <property type="entry name" value="Thioredoxin-like_sf"/>
</dbReference>
<dbReference type="GO" id="GO:0015035">
    <property type="term" value="F:protein-disulfide reductase activity"/>
    <property type="evidence" value="ECO:0007669"/>
    <property type="project" value="TreeGrafter"/>
</dbReference>
<dbReference type="Pfam" id="PF00085">
    <property type="entry name" value="Thioredoxin"/>
    <property type="match status" value="1"/>
</dbReference>
<dbReference type="PANTHER" id="PTHR45663:SF11">
    <property type="entry name" value="GEO12009P1"/>
    <property type="match status" value="1"/>
</dbReference>
<dbReference type="PROSITE" id="PS51352">
    <property type="entry name" value="THIOREDOXIN_2"/>
    <property type="match status" value="1"/>
</dbReference>
<gene>
    <name evidence="2" type="ORF">SAMN05216285_2909</name>
</gene>
<feature type="domain" description="Thioredoxin" evidence="1">
    <location>
        <begin position="1"/>
        <end position="111"/>
    </location>
</feature>
<dbReference type="GO" id="GO:0005737">
    <property type="term" value="C:cytoplasm"/>
    <property type="evidence" value="ECO:0007669"/>
    <property type="project" value="TreeGrafter"/>
</dbReference>
<accession>A0A1I0PT03</accession>
<evidence type="ECO:0000313" key="3">
    <source>
        <dbReference type="Proteomes" id="UP000183275"/>
    </source>
</evidence>
<dbReference type="Gene3D" id="3.40.30.10">
    <property type="entry name" value="Glutaredoxin"/>
    <property type="match status" value="1"/>
</dbReference>
<sequence>MTAIDWEWETLMRAARQLSMNHMTVTLKDFYADWCGPCKTQDPILEELEEDWEGRFEVEKVNVDEQQDVANEYQVRSLPTLVIENDDGIVERFVGVTQRDDIEDALESAGA</sequence>
<protein>
    <submittedName>
        <fullName evidence="2">Thioredoxin 1</fullName>
    </submittedName>
</protein>
<evidence type="ECO:0000259" key="1">
    <source>
        <dbReference type="PROSITE" id="PS51352"/>
    </source>
</evidence>
<dbReference type="CDD" id="cd02947">
    <property type="entry name" value="TRX_family"/>
    <property type="match status" value="1"/>
</dbReference>
<proteinExistence type="predicted"/>
<name>A0A1I0PT03_9EURY</name>
<keyword evidence="3" id="KW-1185">Reference proteome</keyword>
<reference evidence="3" key="1">
    <citation type="submission" date="2016-10" db="EMBL/GenBank/DDBJ databases">
        <authorList>
            <person name="Varghese N."/>
        </authorList>
    </citation>
    <scope>NUCLEOTIDE SEQUENCE [LARGE SCALE GENOMIC DNA]</scope>
    <source>
        <strain evidence="3">CGMCC 1.12284</strain>
    </source>
</reference>
<evidence type="ECO:0000313" key="2">
    <source>
        <dbReference type="EMBL" id="SEW17506.1"/>
    </source>
</evidence>
<dbReference type="Proteomes" id="UP000183275">
    <property type="component" value="Unassembled WGS sequence"/>
</dbReference>
<dbReference type="STRING" id="1202768.SAMN05216285_2909"/>
<dbReference type="EMBL" id="FOIS01000003">
    <property type="protein sequence ID" value="SEW17506.1"/>
    <property type="molecule type" value="Genomic_DNA"/>
</dbReference>
<dbReference type="SUPFAM" id="SSF52833">
    <property type="entry name" value="Thioredoxin-like"/>
    <property type="match status" value="1"/>
</dbReference>
<organism evidence="2 3">
    <name type="scientific">Natrinema salifodinae</name>
    <dbReference type="NCBI Taxonomy" id="1202768"/>
    <lineage>
        <taxon>Archaea</taxon>
        <taxon>Methanobacteriati</taxon>
        <taxon>Methanobacteriota</taxon>
        <taxon>Stenosarchaea group</taxon>
        <taxon>Halobacteria</taxon>
        <taxon>Halobacteriales</taxon>
        <taxon>Natrialbaceae</taxon>
        <taxon>Natrinema</taxon>
    </lineage>
</organism>
<dbReference type="eggNOG" id="arCOG01972">
    <property type="taxonomic scope" value="Archaea"/>
</dbReference>
<dbReference type="PANTHER" id="PTHR45663">
    <property type="entry name" value="GEO12009P1"/>
    <property type="match status" value="1"/>
</dbReference>
<dbReference type="InterPro" id="IPR013766">
    <property type="entry name" value="Thioredoxin_domain"/>
</dbReference>